<feature type="chain" id="PRO_5037457461" evidence="1">
    <location>
        <begin position="19"/>
        <end position="208"/>
    </location>
</feature>
<evidence type="ECO:0000313" key="3">
    <source>
        <dbReference type="EMBL" id="MBF5027843.1"/>
    </source>
</evidence>
<dbReference type="RefSeq" id="WP_194739769.1">
    <property type="nucleotide sequence ID" value="NZ_JADKYY010000011.1"/>
</dbReference>
<feature type="signal peptide" evidence="1">
    <location>
        <begin position="1"/>
        <end position="18"/>
    </location>
</feature>
<protein>
    <submittedName>
        <fullName evidence="3">Porin family protein</fullName>
    </submittedName>
</protein>
<proteinExistence type="predicted"/>
<comment type="caution">
    <text evidence="3">The sequence shown here is derived from an EMBL/GenBank/DDBJ whole genome shotgun (WGS) entry which is preliminary data.</text>
</comment>
<evidence type="ECO:0000259" key="2">
    <source>
        <dbReference type="Pfam" id="PF13568"/>
    </source>
</evidence>
<dbReference type="Proteomes" id="UP000694480">
    <property type="component" value="Unassembled WGS sequence"/>
</dbReference>
<keyword evidence="4" id="KW-1185">Reference proteome</keyword>
<evidence type="ECO:0000256" key="1">
    <source>
        <dbReference type="SAM" id="SignalP"/>
    </source>
</evidence>
<dbReference type="InterPro" id="IPR025665">
    <property type="entry name" value="Beta-barrel_OMP_2"/>
</dbReference>
<reference evidence="3" key="1">
    <citation type="submission" date="2020-11" db="EMBL/GenBank/DDBJ databases">
        <title>Genome seq and assembly of Planobacterium sp.</title>
        <authorList>
            <person name="Chhetri G."/>
        </authorList>
    </citation>
    <scope>NUCLEOTIDE SEQUENCE</scope>
    <source>
        <strain evidence="3">GCR5</strain>
    </source>
</reference>
<dbReference type="EMBL" id="JADKYY010000011">
    <property type="protein sequence ID" value="MBF5027843.1"/>
    <property type="molecule type" value="Genomic_DNA"/>
</dbReference>
<evidence type="ECO:0000313" key="4">
    <source>
        <dbReference type="Proteomes" id="UP000694480"/>
    </source>
</evidence>
<sequence length="208" mass="22903">MKKTISLALIAFSATAFAQVSVSGKANMLFPTSNPTWENISNSAVEAYESEGKNSVGYNFGLSVKVDLPTSLFIQPELYYSTFKNELTDPVTNTTIEAKSNRVDLPVLVGTNVLGQTLGVFVGPVASYNLSTDNQYNDFRENAKDNFTVGYQFGAQAKISNFVLNARYEGAFTNDQREFINNNVSGETYTVRYDNRPSLLILGVGYTF</sequence>
<feature type="domain" description="Outer membrane protein beta-barrel" evidence="2">
    <location>
        <begin position="38"/>
        <end position="174"/>
    </location>
</feature>
<organism evidence="3 4">
    <name type="scientific">Planobacterium oryzisoli</name>
    <dbReference type="NCBI Taxonomy" id="2771435"/>
    <lineage>
        <taxon>Bacteria</taxon>
        <taxon>Pseudomonadati</taxon>
        <taxon>Bacteroidota</taxon>
        <taxon>Flavobacteriia</taxon>
        <taxon>Flavobacteriales</taxon>
        <taxon>Weeksellaceae</taxon>
        <taxon>Chryseobacterium group</taxon>
        <taxon>Chryseobacterium</taxon>
    </lineage>
</organism>
<dbReference type="AlphaFoldDB" id="A0A930YX40"/>
<gene>
    <name evidence="3" type="ORF">IC612_08550</name>
</gene>
<dbReference type="Pfam" id="PF13568">
    <property type="entry name" value="OMP_b-brl_2"/>
    <property type="match status" value="1"/>
</dbReference>
<accession>A0A930YX40</accession>
<keyword evidence="1" id="KW-0732">Signal</keyword>
<name>A0A930YX40_9FLAO</name>